<evidence type="ECO:0000313" key="2">
    <source>
        <dbReference type="EMBL" id="OWM71031.1"/>
    </source>
</evidence>
<feature type="compositionally biased region" description="Pro residues" evidence="1">
    <location>
        <begin position="28"/>
        <end position="41"/>
    </location>
</feature>
<feature type="region of interest" description="Disordered" evidence="1">
    <location>
        <begin position="1"/>
        <end position="42"/>
    </location>
</feature>
<reference evidence="3" key="1">
    <citation type="journal article" date="2017" name="Plant J.">
        <title>The pomegranate (Punica granatum L.) genome and the genomics of punicalagin biosynthesis.</title>
        <authorList>
            <person name="Qin G."/>
            <person name="Xu C."/>
            <person name="Ming R."/>
            <person name="Tang H."/>
            <person name="Guyot R."/>
            <person name="Kramer E.M."/>
            <person name="Hu Y."/>
            <person name="Yi X."/>
            <person name="Qi Y."/>
            <person name="Xu X."/>
            <person name="Gao Z."/>
            <person name="Pan H."/>
            <person name="Jian J."/>
            <person name="Tian Y."/>
            <person name="Yue Z."/>
            <person name="Xu Y."/>
        </authorList>
    </citation>
    <scope>NUCLEOTIDE SEQUENCE [LARGE SCALE GENOMIC DNA]</scope>
    <source>
        <strain evidence="3">cv. Dabenzi</strain>
    </source>
</reference>
<gene>
    <name evidence="2" type="ORF">CDL15_Pgr002671</name>
</gene>
<protein>
    <submittedName>
        <fullName evidence="2">Uncharacterized protein</fullName>
    </submittedName>
</protein>
<dbReference type="Proteomes" id="UP000197138">
    <property type="component" value="Unassembled WGS sequence"/>
</dbReference>
<proteinExistence type="predicted"/>
<dbReference type="EMBL" id="MTKT01004564">
    <property type="protein sequence ID" value="OWM71031.1"/>
    <property type="molecule type" value="Genomic_DNA"/>
</dbReference>
<sequence>MAGEHPPTLPEEVTSPTAAHSQPSVMHAPPPQTPVDIPPVLPLTVQSSSNSCDSARIVALEGMVNQLAANMATNMSELMALLGN</sequence>
<feature type="compositionally biased region" description="Polar residues" evidence="1">
    <location>
        <begin position="14"/>
        <end position="24"/>
    </location>
</feature>
<evidence type="ECO:0000256" key="1">
    <source>
        <dbReference type="SAM" id="MobiDB-lite"/>
    </source>
</evidence>
<organism evidence="2 3">
    <name type="scientific">Punica granatum</name>
    <name type="common">Pomegranate</name>
    <dbReference type="NCBI Taxonomy" id="22663"/>
    <lineage>
        <taxon>Eukaryota</taxon>
        <taxon>Viridiplantae</taxon>
        <taxon>Streptophyta</taxon>
        <taxon>Embryophyta</taxon>
        <taxon>Tracheophyta</taxon>
        <taxon>Spermatophyta</taxon>
        <taxon>Magnoliopsida</taxon>
        <taxon>eudicotyledons</taxon>
        <taxon>Gunneridae</taxon>
        <taxon>Pentapetalae</taxon>
        <taxon>rosids</taxon>
        <taxon>malvids</taxon>
        <taxon>Myrtales</taxon>
        <taxon>Lythraceae</taxon>
        <taxon>Punica</taxon>
    </lineage>
</organism>
<comment type="caution">
    <text evidence="2">The sequence shown here is derived from an EMBL/GenBank/DDBJ whole genome shotgun (WGS) entry which is preliminary data.</text>
</comment>
<evidence type="ECO:0000313" key="3">
    <source>
        <dbReference type="Proteomes" id="UP000197138"/>
    </source>
</evidence>
<dbReference type="AlphaFoldDB" id="A0A218WFM6"/>
<name>A0A218WFM6_PUNGR</name>
<accession>A0A218WFM6</accession>